<reference evidence="16 18" key="3">
    <citation type="submission" date="2015-07" db="EMBL/GenBank/DDBJ databases">
        <title>Physiological, transcriptional responses and genome re-sequencing of acid resistant extremely thermoacidophilic Metallosphaera sedula SARC-M1.</title>
        <authorList>
            <person name="Ai C."/>
            <person name="McCarthy S."/>
            <person name="Eckrich V."/>
            <person name="Rudrappa D."/>
            <person name="Qiu G."/>
            <person name="Blum P."/>
        </authorList>
    </citation>
    <scope>NUCLEOTIDE SEQUENCE [LARGE SCALE GENOMIC DNA]</scope>
    <source>
        <strain evidence="16 18">SARC-M1</strain>
    </source>
</reference>
<dbReference type="SUPFAM" id="SSF53187">
    <property type="entry name" value="Zn-dependent exopeptidases"/>
    <property type="match status" value="1"/>
</dbReference>
<dbReference type="Proteomes" id="UP000056255">
    <property type="component" value="Chromosome"/>
</dbReference>
<dbReference type="EMBL" id="CP012172">
    <property type="protein sequence ID" value="AKV73342.1"/>
    <property type="molecule type" value="Genomic_DNA"/>
</dbReference>
<comment type="similarity">
    <text evidence="9">Belongs to the peptidase M20A family. LysK subfamily.</text>
</comment>
<dbReference type="HAMAP" id="MF_01120">
    <property type="entry name" value="LysK"/>
    <property type="match status" value="1"/>
</dbReference>
<dbReference type="GeneID" id="91754610"/>
<evidence type="ECO:0000256" key="2">
    <source>
        <dbReference type="ARBA" id="ARBA00022571"/>
    </source>
</evidence>
<evidence type="ECO:0000256" key="6">
    <source>
        <dbReference type="ARBA" id="ARBA00022833"/>
    </source>
</evidence>
<organism evidence="11 17">
    <name type="scientific">Metallosphaera sedula</name>
    <dbReference type="NCBI Taxonomy" id="43687"/>
    <lineage>
        <taxon>Archaea</taxon>
        <taxon>Thermoproteota</taxon>
        <taxon>Thermoprotei</taxon>
        <taxon>Sulfolobales</taxon>
        <taxon>Sulfolobaceae</taxon>
        <taxon>Metallosphaera</taxon>
    </lineage>
</organism>
<dbReference type="RefSeq" id="WP_011921315.1">
    <property type="nucleotide sequence ID" value="NZ_AP019770.1"/>
</dbReference>
<feature type="binding site" evidence="9">
    <location>
        <position position="122"/>
    </location>
    <ligand>
        <name>Zn(2+)</name>
        <dbReference type="ChEBI" id="CHEBI:29105"/>
        <label>2</label>
    </ligand>
</feature>
<evidence type="ECO:0000256" key="7">
    <source>
        <dbReference type="ARBA" id="ARBA00023154"/>
    </source>
</evidence>
<dbReference type="AlphaFoldDB" id="A0A088E1K2"/>
<dbReference type="InterPro" id="IPR002933">
    <property type="entry name" value="Peptidase_M20"/>
</dbReference>
<dbReference type="PROSITE" id="PS00759">
    <property type="entry name" value="ARGE_DAPE_CPG2_2"/>
    <property type="match status" value="1"/>
</dbReference>
<dbReference type="SUPFAM" id="SSF55031">
    <property type="entry name" value="Bacterial exopeptidase dimerisation domain"/>
    <property type="match status" value="1"/>
</dbReference>
<evidence type="ECO:0000313" key="19">
    <source>
        <dbReference type="Proteomes" id="UP000061362"/>
    </source>
</evidence>
<dbReference type="NCBIfam" id="NF001747">
    <property type="entry name" value="PRK00466.1"/>
    <property type="match status" value="1"/>
</dbReference>
<comment type="subcellular location">
    <subcellularLocation>
        <location evidence="9">Cytoplasm</location>
    </subcellularLocation>
</comment>
<dbReference type="OrthoDB" id="133929at2157"/>
<comment type="function">
    <text evidence="9">Catalyzes the release of L-lysine from [LysW]-gamma-L-lysine and the release of L-ornithine from [LysW]-L-ornithine.</text>
</comment>
<dbReference type="UniPathway" id="UPA00068"/>
<keyword evidence="2 9" id="KW-0055">Arginine biosynthesis</keyword>
<evidence type="ECO:0000313" key="17">
    <source>
        <dbReference type="Proteomes" id="UP000029084"/>
    </source>
</evidence>
<dbReference type="EMBL" id="CP012173">
    <property type="protein sequence ID" value="AKV75586.1"/>
    <property type="molecule type" value="Genomic_DNA"/>
</dbReference>
<dbReference type="UniPathway" id="UPA00033">
    <property type="reaction ID" value="UER00039"/>
</dbReference>
<evidence type="ECO:0000313" key="12">
    <source>
        <dbReference type="EMBL" id="AKV73342.1"/>
    </source>
</evidence>
<dbReference type="Pfam" id="PF01546">
    <property type="entry name" value="Peptidase_M20"/>
    <property type="match status" value="1"/>
</dbReference>
<dbReference type="InterPro" id="IPR010175">
    <property type="entry name" value="LysK"/>
</dbReference>
<evidence type="ECO:0000313" key="15">
    <source>
        <dbReference type="EMBL" id="AKV80077.1"/>
    </source>
</evidence>
<feature type="binding site" evidence="9">
    <location>
        <position position="316"/>
    </location>
    <ligand>
        <name>Zn(2+)</name>
        <dbReference type="ChEBI" id="CHEBI:29105"/>
        <label>2</label>
    </ligand>
</feature>
<evidence type="ECO:0000313" key="22">
    <source>
        <dbReference type="Proteomes" id="UP000068832"/>
    </source>
</evidence>
<dbReference type="OMA" id="NGEPSGW"/>
<evidence type="ECO:0000313" key="20">
    <source>
        <dbReference type="Proteomes" id="UP000062398"/>
    </source>
</evidence>
<evidence type="ECO:0000256" key="3">
    <source>
        <dbReference type="ARBA" id="ARBA00022605"/>
    </source>
</evidence>
<dbReference type="EMBL" id="CP012175">
    <property type="protein sequence ID" value="AKV80077.1"/>
    <property type="molecule type" value="Genomic_DNA"/>
</dbReference>
<dbReference type="EMBL" id="CP012174">
    <property type="protein sequence ID" value="AKV77832.1"/>
    <property type="molecule type" value="Genomic_DNA"/>
</dbReference>
<keyword evidence="6 9" id="KW-0862">Zinc</keyword>
<keyword evidence="4 9" id="KW-0479">Metal-binding</keyword>
<comment type="catalytic activity">
    <reaction evidence="9">
        <text>[amino-group carrier protein]-C-terminal-gamma-(L-lysyl)-L-glutamate + H2O = [amino-group carrier protein]-C-terminal-L-glutamate + L-lysine</text>
        <dbReference type="Rhea" id="RHEA:48684"/>
        <dbReference type="Rhea" id="RHEA-COMP:9693"/>
        <dbReference type="Rhea" id="RHEA-COMP:9715"/>
        <dbReference type="ChEBI" id="CHEBI:15377"/>
        <dbReference type="ChEBI" id="CHEBI:32551"/>
        <dbReference type="ChEBI" id="CHEBI:78525"/>
        <dbReference type="ChEBI" id="CHEBI:78526"/>
        <dbReference type="EC" id="3.5.1.130"/>
    </reaction>
</comment>
<evidence type="ECO:0000259" key="10">
    <source>
        <dbReference type="Pfam" id="PF07687"/>
    </source>
</evidence>
<keyword evidence="8 9" id="KW-0170">Cobalt</keyword>
<comment type="catalytic activity">
    <reaction evidence="9">
        <text>[amino-group carrier protein]-C-terminal-gamma-(L-ornithyl)-L-glutamate + H2O = [amino-group carrier protein]-C-terminal-L-glutamate + L-ornithine</text>
        <dbReference type="Rhea" id="RHEA:52676"/>
        <dbReference type="Rhea" id="RHEA-COMP:9693"/>
        <dbReference type="Rhea" id="RHEA-COMP:13328"/>
        <dbReference type="ChEBI" id="CHEBI:15377"/>
        <dbReference type="ChEBI" id="CHEBI:46911"/>
        <dbReference type="ChEBI" id="CHEBI:78525"/>
        <dbReference type="ChEBI" id="CHEBI:136763"/>
        <dbReference type="EC" id="3.5.1.132"/>
    </reaction>
</comment>
<evidence type="ECO:0000313" key="13">
    <source>
        <dbReference type="EMBL" id="AKV75586.1"/>
    </source>
</evidence>
<feature type="binding site" evidence="9">
    <location>
        <position position="91"/>
    </location>
    <ligand>
        <name>Zn(2+)</name>
        <dbReference type="ChEBI" id="CHEBI:29105"/>
        <label>1</label>
    </ligand>
</feature>
<comment type="cofactor">
    <cofactor evidence="9">
        <name>Zn(2+)</name>
        <dbReference type="ChEBI" id="CHEBI:29105"/>
    </cofactor>
    <cofactor evidence="9">
        <name>Co(2+)</name>
        <dbReference type="ChEBI" id="CHEBI:48828"/>
    </cofactor>
    <text evidence="9">Binds 2 Zn(2+) or Co(2+) ions per subunit.</text>
</comment>
<dbReference type="Proteomes" id="UP000062475">
    <property type="component" value="Chromosome"/>
</dbReference>
<dbReference type="GO" id="GO:0050897">
    <property type="term" value="F:cobalt ion binding"/>
    <property type="evidence" value="ECO:0007669"/>
    <property type="project" value="UniProtKB-UniRule"/>
</dbReference>
<reference evidence="11 17" key="1">
    <citation type="journal article" date="2014" name="J. Bacteriol.">
        <title>Role of an Archaeal PitA Transporter in the Copper and Arsenic Resistance of Metallosphaera sedula, an Extreme Thermoacidophile.</title>
        <authorList>
            <person name="McCarthy S."/>
            <person name="Ai C."/>
            <person name="Wheaton G."/>
            <person name="Tevatia R."/>
            <person name="Eckrich V."/>
            <person name="Kelly R."/>
            <person name="Blum P."/>
        </authorList>
    </citation>
    <scope>NUCLEOTIDE SEQUENCE [LARGE SCALE GENOMIC DNA]</scope>
    <source>
        <strain evidence="11 17">CuR1</strain>
    </source>
</reference>
<evidence type="ECO:0000313" key="16">
    <source>
        <dbReference type="EMBL" id="AKV82321.1"/>
    </source>
</evidence>
<dbReference type="NCBIfam" id="TIGR01902">
    <property type="entry name" value="dapE-lys-deAc"/>
    <property type="match status" value="1"/>
</dbReference>
<dbReference type="Proteomes" id="UP000068832">
    <property type="component" value="Chromosome"/>
</dbReference>
<reference evidence="19 20" key="2">
    <citation type="journal article" date="2015" name="Genome Announc.">
        <title>Complete Genome Sequences of Evolved Arsenate-Resistant Metallosphaera sedula Strains.</title>
        <authorList>
            <person name="Ai C."/>
            <person name="McCarthy S."/>
            <person name="Schackwitz W."/>
            <person name="Martin J."/>
            <person name="Lipzen A."/>
            <person name="Blum P."/>
        </authorList>
    </citation>
    <scope>NUCLEOTIDE SEQUENCE [LARGE SCALE GENOMIC DNA]</scope>
    <source>
        <strain evidence="14 20">ARS120-1</strain>
        <strain evidence="15 19">ARS120-2</strain>
        <strain evidence="12 22">ARS50-1</strain>
        <strain evidence="13 21">ARS50-2</strain>
    </source>
</reference>
<dbReference type="GO" id="GO:0042450">
    <property type="term" value="P:L-arginine biosynthetic process via ornithine"/>
    <property type="evidence" value="ECO:0007669"/>
    <property type="project" value="UniProtKB-UniRule"/>
</dbReference>
<dbReference type="Proteomes" id="UP000061362">
    <property type="component" value="Chromosome"/>
</dbReference>
<evidence type="ECO:0000256" key="5">
    <source>
        <dbReference type="ARBA" id="ARBA00022801"/>
    </source>
</evidence>
<dbReference type="Pfam" id="PF07687">
    <property type="entry name" value="M20_dimer"/>
    <property type="match status" value="1"/>
</dbReference>
<dbReference type="Proteomes" id="UP000062398">
    <property type="component" value="Chromosome"/>
</dbReference>
<dbReference type="GO" id="GO:0008270">
    <property type="term" value="F:zinc ion binding"/>
    <property type="evidence" value="ECO:0007669"/>
    <property type="project" value="UniProtKB-UniRule"/>
</dbReference>
<sequence>MQLEKELLKQKARKLLEQLLSVYTPSGQEGLAKGIFQKIADELNLNLYVTSTNSFFLGDGEILLASHIDTVPGYIPPSILGEEITGRGAVDAKGPLVSMILASWIMNERGCKVQVGALSDEENKSAGARELVSSGKRFSHIIVGEPTNTTHIAVEYRGLLRINVNCHGKPEHSSSATDNIILKYIPAILESSQLPSQYSSPSIVPTIVRSGDSPNVTPSDFYVHFDVRYPYGISEGDILSKISEKFEGCDLTVGESIPPVKVGPSTPAVRALMRGLLQQGVKPSLVRKGGTSDMNLLISITPSIATYGPGDSRLEHTEFERITLDEIYIATLTYVNALEELCLKH</sequence>
<keyword evidence="5 9" id="KW-0378">Hydrolase</keyword>
<evidence type="ECO:0000313" key="21">
    <source>
        <dbReference type="Proteomes" id="UP000062475"/>
    </source>
</evidence>
<evidence type="ECO:0000256" key="8">
    <source>
        <dbReference type="ARBA" id="ARBA00023285"/>
    </source>
</evidence>
<evidence type="ECO:0000313" key="11">
    <source>
        <dbReference type="EMBL" id="AIM26334.1"/>
    </source>
</evidence>
<dbReference type="PANTHER" id="PTHR43808">
    <property type="entry name" value="ACETYLORNITHINE DEACETYLASE"/>
    <property type="match status" value="1"/>
</dbReference>
<feature type="binding site" evidence="9">
    <location>
        <position position="91"/>
    </location>
    <ligand>
        <name>Zn(2+)</name>
        <dbReference type="ChEBI" id="CHEBI:29105"/>
        <label>2</label>
    </ligand>
</feature>
<dbReference type="PATRIC" id="fig|43687.5.peg.173"/>
<protein>
    <recommendedName>
        <fullName evidence="9">[LysW]-lysine/[LysW]-ornithine hydrolase</fullName>
        <ecNumber evidence="9">3.5.1.130</ecNumber>
    </recommendedName>
</protein>
<feature type="binding site" evidence="9">
    <location>
        <position position="145"/>
    </location>
    <ligand>
        <name>Zn(2+)</name>
        <dbReference type="ChEBI" id="CHEBI:29105"/>
        <label>1</label>
    </ligand>
</feature>
<evidence type="ECO:0000256" key="9">
    <source>
        <dbReference type="HAMAP-Rule" id="MF_01120"/>
    </source>
</evidence>
<dbReference type="EC" id="3.5.1.130" evidence="9"/>
<dbReference type="InterPro" id="IPR001261">
    <property type="entry name" value="ArgE/DapE_CS"/>
</dbReference>
<dbReference type="Proteomes" id="UP000029084">
    <property type="component" value="Chromosome"/>
</dbReference>
<accession>A0A088E1K2</accession>
<feature type="active site" description="Proton acceptor" evidence="9">
    <location>
        <position position="121"/>
    </location>
</feature>
<feature type="binding site" evidence="9">
    <location>
        <position position="67"/>
    </location>
    <ligand>
        <name>Zn(2+)</name>
        <dbReference type="ChEBI" id="CHEBI:29105"/>
        <label>1</label>
    </ligand>
</feature>
<keyword evidence="1 9" id="KW-0963">Cytoplasm</keyword>
<dbReference type="GO" id="GO:0016811">
    <property type="term" value="F:hydrolase activity, acting on carbon-nitrogen (but not peptide) bonds, in linear amides"/>
    <property type="evidence" value="ECO:0007669"/>
    <property type="project" value="UniProtKB-UniRule"/>
</dbReference>
<dbReference type="PROSITE" id="PS00758">
    <property type="entry name" value="ARGE_DAPE_CPG2_1"/>
    <property type="match status" value="1"/>
</dbReference>
<evidence type="ECO:0000313" key="18">
    <source>
        <dbReference type="Proteomes" id="UP000056255"/>
    </source>
</evidence>
<gene>
    <name evidence="9" type="primary">lysK</name>
    <name evidence="11" type="ORF">HA72_0170</name>
    <name evidence="12" type="ORF">MsedA_0178</name>
    <name evidence="13" type="ORF">MsedB_0178</name>
    <name evidence="14" type="ORF">MsedC_0177</name>
    <name evidence="15" type="ORF">MsedD_0178</name>
    <name evidence="16" type="ORF">MsedE_0178</name>
</gene>
<dbReference type="InterPro" id="IPR011650">
    <property type="entry name" value="Peptidase_M20_dimer"/>
</dbReference>
<dbReference type="Gene3D" id="3.40.630.10">
    <property type="entry name" value="Zn peptidases"/>
    <property type="match status" value="1"/>
</dbReference>
<keyword evidence="3 9" id="KW-0028">Amino-acid biosynthesis</keyword>
<evidence type="ECO:0000256" key="4">
    <source>
        <dbReference type="ARBA" id="ARBA00022723"/>
    </source>
</evidence>
<proteinExistence type="inferred from homology"/>
<dbReference type="InterPro" id="IPR050072">
    <property type="entry name" value="Peptidase_M20A"/>
</dbReference>
<dbReference type="GO" id="GO:0005737">
    <property type="term" value="C:cytoplasm"/>
    <property type="evidence" value="ECO:0007669"/>
    <property type="project" value="UniProtKB-SubCell"/>
</dbReference>
<keyword evidence="7 9" id="KW-0457">Lysine biosynthesis</keyword>
<dbReference type="EMBL" id="CP008822">
    <property type="protein sequence ID" value="AIM26334.1"/>
    <property type="molecule type" value="Genomic_DNA"/>
</dbReference>
<dbReference type="InterPro" id="IPR036264">
    <property type="entry name" value="Bact_exopeptidase_dim_dom"/>
</dbReference>
<dbReference type="PANTHER" id="PTHR43808:SF28">
    <property type="entry name" value="[LYSW]-LYSINE_[LYSW]-ORNITHINE HYDROLASE"/>
    <property type="match status" value="1"/>
</dbReference>
<dbReference type="Gene3D" id="3.30.70.360">
    <property type="match status" value="1"/>
</dbReference>
<feature type="active site" evidence="9">
    <location>
        <position position="69"/>
    </location>
</feature>
<feature type="domain" description="Peptidase M20 dimerisation" evidence="10">
    <location>
        <begin position="156"/>
        <end position="245"/>
    </location>
</feature>
<evidence type="ECO:0000313" key="14">
    <source>
        <dbReference type="EMBL" id="AKV77832.1"/>
    </source>
</evidence>
<comment type="pathway">
    <text evidence="9">Amino-acid biosynthesis; L-lysine biosynthesis via AAA pathway; L-lysine from L-alpha-aminoadipate (Thermus route): step 5/5.</text>
</comment>
<dbReference type="GO" id="GO:0019878">
    <property type="term" value="P:lysine biosynthetic process via aminoadipic acid"/>
    <property type="evidence" value="ECO:0007669"/>
    <property type="project" value="UniProtKB-UniRule"/>
</dbReference>
<comment type="pathway">
    <text evidence="9">Amino-acid biosynthesis; L-arginine biosynthesis.</text>
</comment>
<evidence type="ECO:0000256" key="1">
    <source>
        <dbReference type="ARBA" id="ARBA00022490"/>
    </source>
</evidence>
<name>A0A088E1K2_9CREN</name>
<dbReference type="EMBL" id="CP012176">
    <property type="protein sequence ID" value="AKV82321.1"/>
    <property type="molecule type" value="Genomic_DNA"/>
</dbReference>